<gene>
    <name evidence="2" type="ORF">CLCOL_04420</name>
</gene>
<organism evidence="2 3">
    <name type="scientific">Clostridium colicanis DSM 13634</name>
    <dbReference type="NCBI Taxonomy" id="1121305"/>
    <lineage>
        <taxon>Bacteria</taxon>
        <taxon>Bacillati</taxon>
        <taxon>Bacillota</taxon>
        <taxon>Clostridia</taxon>
        <taxon>Eubacteriales</taxon>
        <taxon>Clostridiaceae</taxon>
        <taxon>Clostridium</taxon>
    </lineage>
</organism>
<sequence length="158" mass="19051">MQDNNFLPLWYRNKIEKKKRIRFRICMWIMSLIIVVGGVRFFKYQNEFKSLISMNNLKNNRNLKSENEINEIQTKKYDTINAFNSLKKYVQNNMFFDSLEVSGKEIYVESSFNNIETAREMIENIEKGKNYKIKSIDIHNINEKKIITKIELEVKDYE</sequence>
<dbReference type="AlphaFoldDB" id="A0A151AQ90"/>
<comment type="caution">
    <text evidence="2">The sequence shown here is derived from an EMBL/GenBank/DDBJ whole genome shotgun (WGS) entry which is preliminary data.</text>
</comment>
<evidence type="ECO:0008006" key="4">
    <source>
        <dbReference type="Google" id="ProtNLM"/>
    </source>
</evidence>
<dbReference type="PATRIC" id="fig|1121305.3.peg.444"/>
<name>A0A151AQ90_9CLOT</name>
<keyword evidence="1" id="KW-0812">Transmembrane</keyword>
<evidence type="ECO:0000313" key="3">
    <source>
        <dbReference type="Proteomes" id="UP000075374"/>
    </source>
</evidence>
<keyword evidence="3" id="KW-1185">Reference proteome</keyword>
<reference evidence="2 3" key="1">
    <citation type="submission" date="2016-02" db="EMBL/GenBank/DDBJ databases">
        <title>Genome sequence of Clostridium colicanis DSM 13634.</title>
        <authorList>
            <person name="Poehlein A."/>
            <person name="Daniel R."/>
        </authorList>
    </citation>
    <scope>NUCLEOTIDE SEQUENCE [LARGE SCALE GENOMIC DNA]</scope>
    <source>
        <strain evidence="2 3">DSM 13634</strain>
    </source>
</reference>
<evidence type="ECO:0000256" key="1">
    <source>
        <dbReference type="SAM" id="Phobius"/>
    </source>
</evidence>
<evidence type="ECO:0000313" key="2">
    <source>
        <dbReference type="EMBL" id="KYH29804.1"/>
    </source>
</evidence>
<accession>A0A151AQ90</accession>
<proteinExistence type="predicted"/>
<keyword evidence="1" id="KW-1133">Transmembrane helix</keyword>
<protein>
    <recommendedName>
        <fullName evidence="4">Fimbrial assembly protein PilN</fullName>
    </recommendedName>
</protein>
<dbReference type="STRING" id="1121305.CLCOL_04420"/>
<feature type="transmembrane region" description="Helical" evidence="1">
    <location>
        <begin position="21"/>
        <end position="42"/>
    </location>
</feature>
<dbReference type="Proteomes" id="UP000075374">
    <property type="component" value="Unassembled WGS sequence"/>
</dbReference>
<dbReference type="EMBL" id="LTBB01000002">
    <property type="protein sequence ID" value="KYH29804.1"/>
    <property type="molecule type" value="Genomic_DNA"/>
</dbReference>
<dbReference type="RefSeq" id="WP_061857374.1">
    <property type="nucleotide sequence ID" value="NZ_LTBB01000002.1"/>
</dbReference>
<keyword evidence="1" id="KW-0472">Membrane</keyword>